<gene>
    <name evidence="1" type="ORF">KV110_17730</name>
</gene>
<dbReference type="RefSeq" id="WP_218477373.1">
    <property type="nucleotide sequence ID" value="NZ_BAABJN010000004.1"/>
</dbReference>
<sequence length="77" mass="9143">MSDELSAERRRQDRALNRAVLLSLPRVWPWSREARWRRAMLAIADDPAALERYRRERAKRVEVAELAERLTDRGRGD</sequence>
<evidence type="ECO:0000313" key="1">
    <source>
        <dbReference type="EMBL" id="QXN94722.1"/>
    </source>
</evidence>
<keyword evidence="2" id="KW-1185">Reference proteome</keyword>
<organism evidence="1 2">
    <name type="scientific">Nocardia iowensis</name>
    <dbReference type="NCBI Taxonomy" id="204891"/>
    <lineage>
        <taxon>Bacteria</taxon>
        <taxon>Bacillati</taxon>
        <taxon>Actinomycetota</taxon>
        <taxon>Actinomycetes</taxon>
        <taxon>Mycobacteriales</taxon>
        <taxon>Nocardiaceae</taxon>
        <taxon>Nocardia</taxon>
    </lineage>
</organism>
<dbReference type="Proteomes" id="UP000694257">
    <property type="component" value="Chromosome"/>
</dbReference>
<name>A0ABX8S0J4_NOCIO</name>
<protein>
    <submittedName>
        <fullName evidence="1">Uncharacterized protein</fullName>
    </submittedName>
</protein>
<proteinExistence type="predicted"/>
<evidence type="ECO:0000313" key="2">
    <source>
        <dbReference type="Proteomes" id="UP000694257"/>
    </source>
</evidence>
<accession>A0ABX8S0J4</accession>
<dbReference type="EMBL" id="CP078145">
    <property type="protein sequence ID" value="QXN94722.1"/>
    <property type="molecule type" value="Genomic_DNA"/>
</dbReference>
<reference evidence="1 2" key="1">
    <citation type="submission" date="2021-07" db="EMBL/GenBank/DDBJ databases">
        <title>Whole Genome Sequence of Nocardia Iowensis.</title>
        <authorList>
            <person name="Lamm A."/>
            <person name="Collins-Fairclough A.M."/>
            <person name="Bunk B."/>
            <person name="Sproer C."/>
        </authorList>
    </citation>
    <scope>NUCLEOTIDE SEQUENCE [LARGE SCALE GENOMIC DNA]</scope>
    <source>
        <strain evidence="1 2">NRRL 5646</strain>
    </source>
</reference>